<dbReference type="EMBL" id="GG662448">
    <property type="protein sequence ID" value="EWS71834.1"/>
    <property type="molecule type" value="Genomic_DNA"/>
</dbReference>
<protein>
    <submittedName>
        <fullName evidence="2">Transmembrane protein, putative</fullName>
    </submittedName>
</protein>
<keyword evidence="1" id="KW-0472">Membrane</keyword>
<proteinExistence type="predicted"/>
<keyword evidence="1 2" id="KW-0812">Transmembrane</keyword>
<accession>W7XG73</accession>
<feature type="transmembrane region" description="Helical" evidence="1">
    <location>
        <begin position="80"/>
        <end position="98"/>
    </location>
</feature>
<dbReference type="RefSeq" id="XP_012655627.1">
    <property type="nucleotide sequence ID" value="XM_012800173.1"/>
</dbReference>
<keyword evidence="1" id="KW-1133">Transmembrane helix</keyword>
<evidence type="ECO:0000313" key="3">
    <source>
        <dbReference type="Proteomes" id="UP000009168"/>
    </source>
</evidence>
<gene>
    <name evidence="2" type="ORF">TTHERM_000615909</name>
</gene>
<evidence type="ECO:0000256" key="1">
    <source>
        <dbReference type="SAM" id="Phobius"/>
    </source>
</evidence>
<sequence length="151" mass="18299">MKDLAQVSFISSVEFKQVTYYLSQQIRLLRRDLMFQYLVSLKELCQKWRMSQLLLLRFSLEWCSFRYERTTNHLKNKLRFIKVAILGFCLGGTLIFFLKDVWSLEQMLFSILFLTKQNTKQRIQRFLLKVIQACNIRLKEYLIQNGQKIRK</sequence>
<keyword evidence="3" id="KW-1185">Reference proteome</keyword>
<reference evidence="3" key="1">
    <citation type="journal article" date="2006" name="PLoS Biol.">
        <title>Macronuclear genome sequence of the ciliate Tetrahymena thermophila, a model eukaryote.</title>
        <authorList>
            <person name="Eisen J.A."/>
            <person name="Coyne R.S."/>
            <person name="Wu M."/>
            <person name="Wu D."/>
            <person name="Thiagarajan M."/>
            <person name="Wortman J.R."/>
            <person name="Badger J.H."/>
            <person name="Ren Q."/>
            <person name="Amedeo P."/>
            <person name="Jones K.M."/>
            <person name="Tallon L.J."/>
            <person name="Delcher A.L."/>
            <person name="Salzberg S.L."/>
            <person name="Silva J.C."/>
            <person name="Haas B.J."/>
            <person name="Majoros W.H."/>
            <person name="Farzad M."/>
            <person name="Carlton J.M."/>
            <person name="Smith R.K. Jr."/>
            <person name="Garg J."/>
            <person name="Pearlman R.E."/>
            <person name="Karrer K.M."/>
            <person name="Sun L."/>
            <person name="Manning G."/>
            <person name="Elde N.C."/>
            <person name="Turkewitz A.P."/>
            <person name="Asai D.J."/>
            <person name="Wilkes D.E."/>
            <person name="Wang Y."/>
            <person name="Cai H."/>
            <person name="Collins K."/>
            <person name="Stewart B.A."/>
            <person name="Lee S.R."/>
            <person name="Wilamowska K."/>
            <person name="Weinberg Z."/>
            <person name="Ruzzo W.L."/>
            <person name="Wloga D."/>
            <person name="Gaertig J."/>
            <person name="Frankel J."/>
            <person name="Tsao C.-C."/>
            <person name="Gorovsky M.A."/>
            <person name="Keeling P.J."/>
            <person name="Waller R.F."/>
            <person name="Patron N.J."/>
            <person name="Cherry J.M."/>
            <person name="Stover N.A."/>
            <person name="Krieger C.J."/>
            <person name="del Toro C."/>
            <person name="Ryder H.F."/>
            <person name="Williamson S.C."/>
            <person name="Barbeau R.A."/>
            <person name="Hamilton E.P."/>
            <person name="Orias E."/>
        </authorList>
    </citation>
    <scope>NUCLEOTIDE SEQUENCE [LARGE SCALE GENOMIC DNA]</scope>
    <source>
        <strain evidence="3">SB210</strain>
    </source>
</reference>
<dbReference type="Proteomes" id="UP000009168">
    <property type="component" value="Unassembled WGS sequence"/>
</dbReference>
<organism evidence="2 3">
    <name type="scientific">Tetrahymena thermophila (strain SB210)</name>
    <dbReference type="NCBI Taxonomy" id="312017"/>
    <lineage>
        <taxon>Eukaryota</taxon>
        <taxon>Sar</taxon>
        <taxon>Alveolata</taxon>
        <taxon>Ciliophora</taxon>
        <taxon>Intramacronucleata</taxon>
        <taxon>Oligohymenophorea</taxon>
        <taxon>Hymenostomatida</taxon>
        <taxon>Tetrahymenina</taxon>
        <taxon>Tetrahymenidae</taxon>
        <taxon>Tetrahymena</taxon>
    </lineage>
</organism>
<evidence type="ECO:0000313" key="2">
    <source>
        <dbReference type="EMBL" id="EWS71834.1"/>
    </source>
</evidence>
<dbReference type="AlphaFoldDB" id="W7XG73"/>
<dbReference type="InParanoid" id="W7XG73"/>
<dbReference type="GeneID" id="24439821"/>
<dbReference type="KEGG" id="tet:TTHERM_000615909"/>
<name>W7XG73_TETTS</name>